<dbReference type="GO" id="GO:0005886">
    <property type="term" value="C:plasma membrane"/>
    <property type="evidence" value="ECO:0007669"/>
    <property type="project" value="UniProtKB-SubCell"/>
</dbReference>
<dbReference type="PRINTS" id="PR00701">
    <property type="entry name" value="60KDINNERMP"/>
</dbReference>
<dbReference type="PATRIC" id="fig|1603606.3.peg.3866"/>
<evidence type="ECO:0000256" key="11">
    <source>
        <dbReference type="ARBA" id="ARBA00033245"/>
    </source>
</evidence>
<comment type="similarity">
    <text evidence="2 13">Belongs to the OXA1/ALB3/YidC family. Type 1 subfamily.</text>
</comment>
<keyword evidence="5 13" id="KW-1003">Cell membrane</keyword>
<evidence type="ECO:0000256" key="14">
    <source>
        <dbReference type="SAM" id="MobiDB-lite"/>
    </source>
</evidence>
<feature type="region of interest" description="Disordered" evidence="14">
    <location>
        <begin position="34"/>
        <end position="55"/>
    </location>
</feature>
<keyword evidence="4 13" id="KW-0813">Transport</keyword>
<dbReference type="InterPro" id="IPR019998">
    <property type="entry name" value="Membr_insert_YidC"/>
</dbReference>
<gene>
    <name evidence="13 17" type="primary">yidC</name>
    <name evidence="17" type="ORF">DSOUD_3591</name>
</gene>
<keyword evidence="9 13" id="KW-0472">Membrane</keyword>
<keyword evidence="18" id="KW-1185">Reference proteome</keyword>
<evidence type="ECO:0000256" key="13">
    <source>
        <dbReference type="HAMAP-Rule" id="MF_01810"/>
    </source>
</evidence>
<dbReference type="NCBIfam" id="TIGR03592">
    <property type="entry name" value="yidC_oxa1_cterm"/>
    <property type="match status" value="1"/>
</dbReference>
<comment type="subcellular location">
    <subcellularLocation>
        <location evidence="1">Cell inner membrane</location>
        <topology evidence="1">Multi-pass membrane protein</topology>
    </subcellularLocation>
    <subcellularLocation>
        <location evidence="13">Cell membrane</location>
        <topology evidence="13">Multi-pass membrane protein</topology>
    </subcellularLocation>
</comment>
<keyword evidence="7 13" id="KW-0653">Protein transport</keyword>
<dbReference type="Pfam" id="PF02096">
    <property type="entry name" value="60KD_IMP"/>
    <property type="match status" value="1"/>
</dbReference>
<organism evidence="17 18">
    <name type="scientific">Desulfuromonas soudanensis</name>
    <dbReference type="NCBI Taxonomy" id="1603606"/>
    <lineage>
        <taxon>Bacteria</taxon>
        <taxon>Pseudomonadati</taxon>
        <taxon>Thermodesulfobacteriota</taxon>
        <taxon>Desulfuromonadia</taxon>
        <taxon>Desulfuromonadales</taxon>
        <taxon>Desulfuromonadaceae</taxon>
        <taxon>Desulfuromonas</taxon>
    </lineage>
</organism>
<evidence type="ECO:0000256" key="6">
    <source>
        <dbReference type="ARBA" id="ARBA00022692"/>
    </source>
</evidence>
<dbReference type="EMBL" id="CP010802">
    <property type="protein sequence ID" value="ALC18305.1"/>
    <property type="molecule type" value="Genomic_DNA"/>
</dbReference>
<dbReference type="GO" id="GO:0015031">
    <property type="term" value="P:protein transport"/>
    <property type="evidence" value="ECO:0007669"/>
    <property type="project" value="UniProtKB-KW"/>
</dbReference>
<dbReference type="GO" id="GO:0051205">
    <property type="term" value="P:protein insertion into membrane"/>
    <property type="evidence" value="ECO:0007669"/>
    <property type="project" value="TreeGrafter"/>
</dbReference>
<dbReference type="Pfam" id="PF14849">
    <property type="entry name" value="YidC_periplas"/>
    <property type="match status" value="1"/>
</dbReference>
<evidence type="ECO:0000256" key="1">
    <source>
        <dbReference type="ARBA" id="ARBA00004429"/>
    </source>
</evidence>
<proteinExistence type="inferred from homology"/>
<dbReference type="PANTHER" id="PTHR12428">
    <property type="entry name" value="OXA1"/>
    <property type="match status" value="1"/>
</dbReference>
<keyword evidence="10 13" id="KW-0143">Chaperone</keyword>
<dbReference type="CDD" id="cd19961">
    <property type="entry name" value="EcYidC-like_peri"/>
    <property type="match status" value="1"/>
</dbReference>
<feature type="transmembrane region" description="Helical" evidence="13">
    <location>
        <begin position="351"/>
        <end position="376"/>
    </location>
</feature>
<evidence type="ECO:0000256" key="10">
    <source>
        <dbReference type="ARBA" id="ARBA00023186"/>
    </source>
</evidence>
<evidence type="ECO:0000256" key="12">
    <source>
        <dbReference type="ARBA" id="ARBA00033342"/>
    </source>
</evidence>
<dbReference type="AlphaFoldDB" id="A0A0M4DCM3"/>
<sequence>MENKNTLIALTLMLVVWIAFSFIFPSRTPVPENNPSVVEKSSGDEKVQTPSAAESVVDQPVSQISPVAATVIDEVREITVENDFFTAVFSSSGASLKSFVLKQFKQTKEADSGLVSLVSAGPERTTTLRLEGTENFRVSGQNNYTVDIPGASLTLAPGESRSLTFSFTDVNGLELKKIFTFNGDGYDFSLQVNARNRGLQVLRGNLVLNLVEPWDDSRKGGSGSFTGPVSLVGDKIKTEDVDDLAKEAKIYGSDLIFSGFETTYFLSALIPQGDAVEKVQIAKRGDVLENQFNTPYTSLNPGDEVNFGFLAYYGPRDIDILNTVDPRLSQAVDFGFFGLIARPLTQVLKFFYTYVGNYGVAIILLTVIIKLLFWPLTQKSYQSMKSMQKLQPEMAKIREKFKNDKERLNREIMTLYKEKKVNPLGGCLPMVIQIPVFFALYKVLLHNIDLRHAPFFLWITDLSVKDPFYITPLIMGATMFIQQKMTPTSMDPKQAKLFMLMPVVFTFMFLNFPAGLVLYWLVNNLLTILQQYRINRPA</sequence>
<evidence type="ECO:0000259" key="15">
    <source>
        <dbReference type="Pfam" id="PF02096"/>
    </source>
</evidence>
<keyword evidence="8 13" id="KW-1133">Transmembrane helix</keyword>
<dbReference type="RefSeq" id="WP_053552230.1">
    <property type="nucleotide sequence ID" value="NZ_CP010802.1"/>
</dbReference>
<evidence type="ECO:0000256" key="7">
    <source>
        <dbReference type="ARBA" id="ARBA00022927"/>
    </source>
</evidence>
<dbReference type="InterPro" id="IPR001708">
    <property type="entry name" value="YidC/ALB3/OXA1/COX18"/>
</dbReference>
<dbReference type="Proteomes" id="UP000057158">
    <property type="component" value="Chromosome"/>
</dbReference>
<dbReference type="Gene3D" id="2.70.98.90">
    <property type="match status" value="1"/>
</dbReference>
<evidence type="ECO:0000259" key="16">
    <source>
        <dbReference type="Pfam" id="PF14849"/>
    </source>
</evidence>
<feature type="transmembrane region" description="Helical" evidence="13">
    <location>
        <begin position="497"/>
        <end position="522"/>
    </location>
</feature>
<accession>A0A0M4DCM3</accession>
<comment type="subunit">
    <text evidence="13">Interacts with the Sec translocase complex via SecD. Specifically interacts with transmembrane segments of nascent integral membrane proteins during membrane integration.</text>
</comment>
<dbReference type="CDD" id="cd20070">
    <property type="entry name" value="5TM_YidC_Alb3"/>
    <property type="match status" value="1"/>
</dbReference>
<dbReference type="GO" id="GO:0032977">
    <property type="term" value="F:membrane insertase activity"/>
    <property type="evidence" value="ECO:0007669"/>
    <property type="project" value="InterPro"/>
</dbReference>
<evidence type="ECO:0000256" key="4">
    <source>
        <dbReference type="ARBA" id="ARBA00022448"/>
    </source>
</evidence>
<evidence type="ECO:0000256" key="8">
    <source>
        <dbReference type="ARBA" id="ARBA00022989"/>
    </source>
</evidence>
<evidence type="ECO:0000256" key="5">
    <source>
        <dbReference type="ARBA" id="ARBA00022475"/>
    </source>
</evidence>
<dbReference type="PRINTS" id="PR01900">
    <property type="entry name" value="YIDCPROTEIN"/>
</dbReference>
<comment type="caution">
    <text evidence="13">Lacks conserved residue(s) required for the propagation of feature annotation.</text>
</comment>
<keyword evidence="6 13" id="KW-0812">Transmembrane</keyword>
<evidence type="ECO:0000313" key="18">
    <source>
        <dbReference type="Proteomes" id="UP000057158"/>
    </source>
</evidence>
<feature type="transmembrane region" description="Helical" evidence="13">
    <location>
        <begin position="427"/>
        <end position="448"/>
    </location>
</feature>
<dbReference type="HAMAP" id="MF_01810">
    <property type="entry name" value="YidC_type1"/>
    <property type="match status" value="1"/>
</dbReference>
<evidence type="ECO:0000256" key="3">
    <source>
        <dbReference type="ARBA" id="ARBA00015325"/>
    </source>
</evidence>
<protein>
    <recommendedName>
        <fullName evidence="3 13">Membrane protein insertase YidC</fullName>
    </recommendedName>
    <alternativeName>
        <fullName evidence="12 13">Foldase YidC</fullName>
    </alternativeName>
    <alternativeName>
        <fullName evidence="11 13">Membrane integrase YidC</fullName>
    </alternativeName>
    <alternativeName>
        <fullName evidence="13">Membrane protein YidC</fullName>
    </alternativeName>
</protein>
<dbReference type="STRING" id="1603606.DSOUD_3591"/>
<dbReference type="NCBIfam" id="TIGR03593">
    <property type="entry name" value="yidC_nterm"/>
    <property type="match status" value="1"/>
</dbReference>
<evidence type="ECO:0000256" key="2">
    <source>
        <dbReference type="ARBA" id="ARBA00010527"/>
    </source>
</evidence>
<dbReference type="InterPro" id="IPR028053">
    <property type="entry name" value="Membr_insert_YidC_N"/>
</dbReference>
<dbReference type="InterPro" id="IPR038221">
    <property type="entry name" value="YidC_periplasmic_sf"/>
</dbReference>
<dbReference type="PANTHER" id="PTHR12428:SF65">
    <property type="entry name" value="CYTOCHROME C OXIDASE ASSEMBLY PROTEIN COX18, MITOCHONDRIAL"/>
    <property type="match status" value="1"/>
</dbReference>
<feature type="domain" description="Membrane insertase YidC N-terminal" evidence="16">
    <location>
        <begin position="78"/>
        <end position="346"/>
    </location>
</feature>
<dbReference type="KEGG" id="des:DSOUD_3591"/>
<reference evidence="17 18" key="1">
    <citation type="submission" date="2015-07" db="EMBL/GenBank/DDBJ databases">
        <title>Isolation and Genomic Characterization of a Novel Halophilic Metal-Reducing Deltaproteobacterium from the Deep Subsurface.</title>
        <authorList>
            <person name="Badalamenti J.P."/>
            <person name="Summers Z.M."/>
            <person name="Gralnick J.A."/>
            <person name="Bond D.R."/>
        </authorList>
    </citation>
    <scope>NUCLEOTIDE SEQUENCE [LARGE SCALE GENOMIC DNA]</scope>
    <source>
        <strain evidence="17 18">WTL</strain>
    </source>
</reference>
<feature type="domain" description="Membrane insertase YidC/Oxa/ALB C-terminal" evidence="15">
    <location>
        <begin position="358"/>
        <end position="536"/>
    </location>
</feature>
<evidence type="ECO:0000313" key="17">
    <source>
        <dbReference type="EMBL" id="ALC18305.1"/>
    </source>
</evidence>
<dbReference type="InterPro" id="IPR047196">
    <property type="entry name" value="YidC_ALB_C"/>
</dbReference>
<evidence type="ECO:0000256" key="9">
    <source>
        <dbReference type="ARBA" id="ARBA00023136"/>
    </source>
</evidence>
<comment type="function">
    <text evidence="13">Required for the insertion and/or proper folding and/or complex formation of integral membrane proteins into the membrane. Involved in integration of membrane proteins that insert both dependently and independently of the Sec translocase complex, as well as at least some lipoproteins. Aids folding of multispanning membrane proteins.</text>
</comment>
<dbReference type="OrthoDB" id="9780552at2"/>
<dbReference type="InterPro" id="IPR028055">
    <property type="entry name" value="YidC/Oxa/ALB_C"/>
</dbReference>
<name>A0A0M4DCM3_9BACT</name>
<dbReference type="NCBIfam" id="NF002353">
    <property type="entry name" value="PRK01318.1-4"/>
    <property type="match status" value="1"/>
</dbReference>